<keyword evidence="6" id="KW-0233">DNA recombination</keyword>
<dbReference type="GO" id="GO:0004519">
    <property type="term" value="F:endonuclease activity"/>
    <property type="evidence" value="ECO:0007669"/>
    <property type="project" value="UniProtKB-KW"/>
</dbReference>
<comment type="subunit">
    <text evidence="6">Heterodimer of SbcC and SbcD.</text>
</comment>
<dbReference type="InterPro" id="IPR041796">
    <property type="entry name" value="Mre11_N"/>
</dbReference>
<gene>
    <name evidence="6" type="primary">sbcD</name>
    <name evidence="8" type="ORF">AVDCRST_MAG76-1867</name>
</gene>
<evidence type="ECO:0000259" key="7">
    <source>
        <dbReference type="Pfam" id="PF00149"/>
    </source>
</evidence>
<evidence type="ECO:0000313" key="8">
    <source>
        <dbReference type="EMBL" id="CAA9242966.1"/>
    </source>
</evidence>
<dbReference type="Pfam" id="PF00149">
    <property type="entry name" value="Metallophos"/>
    <property type="match status" value="1"/>
</dbReference>
<keyword evidence="6" id="KW-0255">Endonuclease</keyword>
<evidence type="ECO:0000256" key="6">
    <source>
        <dbReference type="RuleBase" id="RU363069"/>
    </source>
</evidence>
<dbReference type="InterPro" id="IPR050535">
    <property type="entry name" value="DNA_Repair-Maintenance_Comp"/>
</dbReference>
<dbReference type="SUPFAM" id="SSF56300">
    <property type="entry name" value="Metallo-dependent phosphatases"/>
    <property type="match status" value="1"/>
</dbReference>
<sequence length="381" mass="39827">MRLLHTSDWHVGRSIRGRSRADEHAAVLAEVAAIARREAVDVVLVTGDLFDTASPSPESERLVYRALLDLESTGATVVAIAGNHDNERRLQAVAPLFERGRVLIGAAPARPDEGGVLRLTTGSGEELDVGLVPFLSQRLAVRADLLMAGTEAEAVAAYDDRCRRVVGALCQAMRPGAVRVVAAHLFVLGGASGTSERVAHTALGYAVSPHAFPADLHYVALGHLHRPQAVGQPTVRYAGSPLQLDFGEAGEAKSVTLVEVSAGSPGRVTEVPLSAGRALRVVAGTVAQLALVAGTTGDAHVRAVVHEHARPGLADEVRALFPHVVEVAVEAPPEDGAPTRVASRRAGLSPVELVSAYCRAANLDTGAVVALFEELHEEASG</sequence>
<evidence type="ECO:0000256" key="5">
    <source>
        <dbReference type="ARBA" id="ARBA00022839"/>
    </source>
</evidence>
<comment type="similarity">
    <text evidence="1 6">Belongs to the SbcD family.</text>
</comment>
<keyword evidence="4 6" id="KW-0378">Hydrolase</keyword>
<protein>
    <recommendedName>
        <fullName evidence="2 6">Nuclease SbcCD subunit D</fullName>
    </recommendedName>
</protein>
<dbReference type="GO" id="GO:0006260">
    <property type="term" value="P:DNA replication"/>
    <property type="evidence" value="ECO:0007669"/>
    <property type="project" value="UniProtKB-KW"/>
</dbReference>
<keyword evidence="5 6" id="KW-0269">Exonuclease</keyword>
<proteinExistence type="inferred from homology"/>
<reference evidence="8" key="1">
    <citation type="submission" date="2020-02" db="EMBL/GenBank/DDBJ databases">
        <authorList>
            <person name="Meier V. D."/>
        </authorList>
    </citation>
    <scope>NUCLEOTIDE SEQUENCE</scope>
    <source>
        <strain evidence="8">AVDCRST_MAG76</strain>
    </source>
</reference>
<dbReference type="NCBIfam" id="TIGR00619">
    <property type="entry name" value="sbcd"/>
    <property type="match status" value="1"/>
</dbReference>
<keyword evidence="6" id="KW-0235">DNA replication</keyword>
<evidence type="ECO:0000256" key="2">
    <source>
        <dbReference type="ARBA" id="ARBA00013365"/>
    </source>
</evidence>
<dbReference type="AlphaFoldDB" id="A0A6J4I568"/>
<comment type="function">
    <text evidence="6">SbcCD cleaves DNA hairpin structures. These structures can inhibit DNA replication and are intermediates in certain DNA recombination reactions. The complex acts as a 3'-&gt;5' double strand exonuclease that can open hairpins. It also has a 5' single-strand endonuclease activity.</text>
</comment>
<dbReference type="PANTHER" id="PTHR30337:SF0">
    <property type="entry name" value="NUCLEASE SBCCD SUBUNIT D"/>
    <property type="match status" value="1"/>
</dbReference>
<evidence type="ECO:0000256" key="1">
    <source>
        <dbReference type="ARBA" id="ARBA00010555"/>
    </source>
</evidence>
<dbReference type="PANTHER" id="PTHR30337">
    <property type="entry name" value="COMPONENT OF ATP-DEPENDENT DSDNA EXONUCLEASE"/>
    <property type="match status" value="1"/>
</dbReference>
<dbReference type="EMBL" id="CADCSZ010000113">
    <property type="protein sequence ID" value="CAA9242966.1"/>
    <property type="molecule type" value="Genomic_DNA"/>
</dbReference>
<dbReference type="InterPro" id="IPR029052">
    <property type="entry name" value="Metallo-depent_PP-like"/>
</dbReference>
<name>A0A6J4I568_9ACTN</name>
<evidence type="ECO:0000256" key="3">
    <source>
        <dbReference type="ARBA" id="ARBA00022722"/>
    </source>
</evidence>
<organism evidence="8">
    <name type="scientific">uncultured Acidimicrobiales bacterium</name>
    <dbReference type="NCBI Taxonomy" id="310071"/>
    <lineage>
        <taxon>Bacteria</taxon>
        <taxon>Bacillati</taxon>
        <taxon>Actinomycetota</taxon>
        <taxon>Acidimicrobiia</taxon>
        <taxon>Acidimicrobiales</taxon>
        <taxon>environmental samples</taxon>
    </lineage>
</organism>
<dbReference type="GO" id="GO:0008408">
    <property type="term" value="F:3'-5' exonuclease activity"/>
    <property type="evidence" value="ECO:0007669"/>
    <property type="project" value="InterPro"/>
</dbReference>
<evidence type="ECO:0000256" key="4">
    <source>
        <dbReference type="ARBA" id="ARBA00022801"/>
    </source>
</evidence>
<dbReference type="InterPro" id="IPR004593">
    <property type="entry name" value="SbcD"/>
</dbReference>
<dbReference type="Gene3D" id="3.60.21.10">
    <property type="match status" value="1"/>
</dbReference>
<dbReference type="CDD" id="cd00840">
    <property type="entry name" value="MPP_Mre11_N"/>
    <property type="match status" value="1"/>
</dbReference>
<accession>A0A6J4I568</accession>
<dbReference type="InterPro" id="IPR004843">
    <property type="entry name" value="Calcineurin-like_PHP"/>
</dbReference>
<keyword evidence="3 6" id="KW-0540">Nuclease</keyword>
<feature type="domain" description="Calcineurin-like phosphoesterase" evidence="7">
    <location>
        <begin position="1"/>
        <end position="92"/>
    </location>
</feature>
<dbReference type="GO" id="GO:0006310">
    <property type="term" value="P:DNA recombination"/>
    <property type="evidence" value="ECO:0007669"/>
    <property type="project" value="UniProtKB-KW"/>
</dbReference>